<sequence>GLCSKMENIQLKNFIKSCCMIVREKEGFITYEIKTKDVHRDEDHKIQVMTIGPENEEPIKSVLLLGQTGAGKTCVINAMINFLFGVDFDDNFRFQLKDQVYRDNLLQVESQTEYITAYIVYHQAGMAQECNYMLIDTPGFGNTRENEEKVLMERVAHFLKNDYGINDLNCIALVTKANENRISVNLLNILEDFTSVFESNIGDITQLLATFASDDTSVIEDIMNHAKVQFVNLYQLDNYPLYASHCDNASQRDRHVYLQCRWDRMQAEYSRFFNELQISTPVSLKNMRDLRQEEKLLEETKTTLMLVVKHTADLITTINFQKKALNKVAEDTNEITCTNIEVNRIVEKSSLIEGFHAHNCEICLKTCINFCEDSSNRTAALAGTGTGVGTAAFTGVGSAVGAGALMGAEVGVFGGPVGVAIGGGIGTVIGLTAGLTVGLMKRKTSTRCPIGFSGICSNSGCSHDMALHKIEKEKYVICELPKEKFDHREKLKYDDLMDQMKELETKIEMNTKKLHDLEKELTTQVIALVKHTHKINELGMRQEALCPKSLIDEIILDERKNSQYVELLQMLKRAVMLMLDPQGHD</sequence>
<dbReference type="SUPFAM" id="SSF52540">
    <property type="entry name" value="P-loop containing nucleoside triphosphate hydrolases"/>
    <property type="match status" value="1"/>
</dbReference>
<proteinExistence type="predicted"/>
<evidence type="ECO:0000313" key="3">
    <source>
        <dbReference type="Proteomes" id="UP001445076"/>
    </source>
</evidence>
<name>A0AAW0XI09_CHEQU</name>
<dbReference type="AlphaFoldDB" id="A0AAW0XI09"/>
<dbReference type="EMBL" id="JARKIK010000037">
    <property type="protein sequence ID" value="KAK8739324.1"/>
    <property type="molecule type" value="Genomic_DNA"/>
</dbReference>
<evidence type="ECO:0000313" key="2">
    <source>
        <dbReference type="EMBL" id="KAK8739324.1"/>
    </source>
</evidence>
<protein>
    <recommendedName>
        <fullName evidence="4">G domain-containing protein</fullName>
    </recommendedName>
</protein>
<keyword evidence="1" id="KW-0175">Coiled coil</keyword>
<dbReference type="InterPro" id="IPR027417">
    <property type="entry name" value="P-loop_NTPase"/>
</dbReference>
<organism evidence="2 3">
    <name type="scientific">Cherax quadricarinatus</name>
    <name type="common">Australian red claw crayfish</name>
    <dbReference type="NCBI Taxonomy" id="27406"/>
    <lineage>
        <taxon>Eukaryota</taxon>
        <taxon>Metazoa</taxon>
        <taxon>Ecdysozoa</taxon>
        <taxon>Arthropoda</taxon>
        <taxon>Crustacea</taxon>
        <taxon>Multicrustacea</taxon>
        <taxon>Malacostraca</taxon>
        <taxon>Eumalacostraca</taxon>
        <taxon>Eucarida</taxon>
        <taxon>Decapoda</taxon>
        <taxon>Pleocyemata</taxon>
        <taxon>Astacidea</taxon>
        <taxon>Parastacoidea</taxon>
        <taxon>Parastacidae</taxon>
        <taxon>Cherax</taxon>
    </lineage>
</organism>
<dbReference type="PANTHER" id="PTHR32046:SF14">
    <property type="match status" value="1"/>
</dbReference>
<comment type="caution">
    <text evidence="2">The sequence shown here is derived from an EMBL/GenBank/DDBJ whole genome shotgun (WGS) entry which is preliminary data.</text>
</comment>
<gene>
    <name evidence="2" type="ORF">OTU49_003578</name>
</gene>
<accession>A0AAW0XI09</accession>
<dbReference type="CDD" id="cd00882">
    <property type="entry name" value="Ras_like_GTPase"/>
    <property type="match status" value="1"/>
</dbReference>
<evidence type="ECO:0000256" key="1">
    <source>
        <dbReference type="SAM" id="Coils"/>
    </source>
</evidence>
<feature type="coiled-coil region" evidence="1">
    <location>
        <begin position="493"/>
        <end position="520"/>
    </location>
</feature>
<reference evidence="2 3" key="1">
    <citation type="journal article" date="2024" name="BMC Genomics">
        <title>Genome assembly of redclaw crayfish (Cherax quadricarinatus) provides insights into its immune adaptation and hypoxia tolerance.</title>
        <authorList>
            <person name="Liu Z."/>
            <person name="Zheng J."/>
            <person name="Li H."/>
            <person name="Fang K."/>
            <person name="Wang S."/>
            <person name="He J."/>
            <person name="Zhou D."/>
            <person name="Weng S."/>
            <person name="Chi M."/>
            <person name="Gu Z."/>
            <person name="He J."/>
            <person name="Li F."/>
            <person name="Wang M."/>
        </authorList>
    </citation>
    <scope>NUCLEOTIDE SEQUENCE [LARGE SCALE GENOMIC DNA]</scope>
    <source>
        <strain evidence="2">ZL_2023a</strain>
    </source>
</reference>
<dbReference type="PROSITE" id="PS00675">
    <property type="entry name" value="SIGMA54_INTERACT_1"/>
    <property type="match status" value="1"/>
</dbReference>
<dbReference type="PANTHER" id="PTHR32046">
    <property type="entry name" value="G DOMAIN-CONTAINING PROTEIN"/>
    <property type="match status" value="1"/>
</dbReference>
<dbReference type="Proteomes" id="UP001445076">
    <property type="component" value="Unassembled WGS sequence"/>
</dbReference>
<dbReference type="Gene3D" id="3.40.50.300">
    <property type="entry name" value="P-loop containing nucleotide triphosphate hydrolases"/>
    <property type="match status" value="1"/>
</dbReference>
<feature type="non-terminal residue" evidence="2">
    <location>
        <position position="1"/>
    </location>
</feature>
<keyword evidence="3" id="KW-1185">Reference proteome</keyword>
<evidence type="ECO:0008006" key="4">
    <source>
        <dbReference type="Google" id="ProtNLM"/>
    </source>
</evidence>
<dbReference type="InterPro" id="IPR025662">
    <property type="entry name" value="Sigma_54_int_dom_ATP-bd_1"/>
</dbReference>